<evidence type="ECO:0000256" key="9">
    <source>
        <dbReference type="ARBA" id="ARBA00022777"/>
    </source>
</evidence>
<evidence type="ECO:0000256" key="12">
    <source>
        <dbReference type="ARBA" id="ARBA00023012"/>
    </source>
</evidence>
<feature type="domain" description="Histidine kinase" evidence="17">
    <location>
        <begin position="549"/>
        <end position="763"/>
    </location>
</feature>
<comment type="subcellular location">
    <subcellularLocation>
        <location evidence="2">Cell membrane</location>
        <topology evidence="2">Multi-pass membrane protein</topology>
    </subcellularLocation>
</comment>
<keyword evidence="11 16" id="KW-1133">Transmembrane helix</keyword>
<keyword evidence="6" id="KW-0808">Transferase</keyword>
<evidence type="ECO:0000256" key="5">
    <source>
        <dbReference type="ARBA" id="ARBA00022553"/>
    </source>
</evidence>
<keyword evidence="12" id="KW-0902">Two-component regulatory system</keyword>
<dbReference type="Pfam" id="PF00512">
    <property type="entry name" value="HisKA"/>
    <property type="match status" value="1"/>
</dbReference>
<evidence type="ECO:0000256" key="16">
    <source>
        <dbReference type="SAM" id="Phobius"/>
    </source>
</evidence>
<evidence type="ECO:0000259" key="17">
    <source>
        <dbReference type="PROSITE" id="PS50109"/>
    </source>
</evidence>
<keyword evidence="10" id="KW-0067">ATP-binding</keyword>
<evidence type="ECO:0000256" key="4">
    <source>
        <dbReference type="ARBA" id="ARBA00022475"/>
    </source>
</evidence>
<sequence>MAEERNRYQRRKIFLTVMHVLFLVVTAAGISAMYLNSDYGKGISWVYDEVYEDSPQFSTRLEQDIEKIFSYVGYRDVFETDGKLDMERTIVGISDGPGLSEELTLDQLVRYAKTRGYYLDENFTVQGVPTSMDDDDDEITVDWQSYNPNFMDRELEENRMTREDLALDVLDHLGDYYSIYYNYIENKTNMHFRIAYHSDDGKDQIYTNAPELSVEEMKASGRYLYIPGNTIRMESNLADVPVNVAPYLEMWNPFGNNKYYLIVSVDTSYPNDDTYSRQAAQYNSARDNFIVGMAGVVVGMVGCLATILLLMMMSGHTFAGSEDIRLYPSDETFTEVGLAMWVICVFACLYLGKLVGNRLISLFFKEDQWGYWIKLMRILVIYAGSMICFFGMIRRYKARTLWSNSLTKRVIDHTQDYRNRAAFAFGMGIGFAMVLFLNCMMIWSMFSMFLIEEKTIKQKMIFYAIAVFFALFNLLIFHLMFSKALQMDQLDGAIRSISQGNTSLQMNLERLNGKERIMGEHINNISIGLDAALQEKVKSERLKADLITNVSHDIKTPLTSIINYVDLLKREHIQDPKIQGYLEVLEQKSQRLKTLTEDLVEASKASSGNLKLEIADIDLVELVQQTGGEFAEKFERRHLEVVSHLPKEPLLIRADGRRMWRILENLYNNAFKYAMERSRIYVDVFQQNGRAVFTIKNVSESPLNISPDELTERFVRGDVSRTTEGSGLGLSIAKSLTQLQGGEFEIVIDGDLFKAVVSFPVKWTTIEDCLDKLDEPGTELETADEVRKDEMIETEDSGGTIPKSGTDNWTQ</sequence>
<dbReference type="EMBL" id="ACCJ01000030">
    <property type="protein sequence ID" value="EEG57212.1"/>
    <property type="molecule type" value="Genomic_DNA"/>
</dbReference>
<accession>C0CUL2</accession>
<proteinExistence type="predicted"/>
<dbReference type="PROSITE" id="PS50109">
    <property type="entry name" value="HIS_KIN"/>
    <property type="match status" value="1"/>
</dbReference>
<evidence type="ECO:0000256" key="10">
    <source>
        <dbReference type="ARBA" id="ARBA00022840"/>
    </source>
</evidence>
<evidence type="ECO:0000313" key="19">
    <source>
        <dbReference type="Proteomes" id="UP000004756"/>
    </source>
</evidence>
<feature type="transmembrane region" description="Helical" evidence="16">
    <location>
        <begin position="289"/>
        <end position="311"/>
    </location>
</feature>
<comment type="caution">
    <text evidence="18">The sequence shown here is derived from an EMBL/GenBank/DDBJ whole genome shotgun (WGS) entry which is preliminary data.</text>
</comment>
<evidence type="ECO:0000256" key="6">
    <source>
        <dbReference type="ARBA" id="ARBA00022679"/>
    </source>
</evidence>
<keyword evidence="13 16" id="KW-0472">Membrane</keyword>
<dbReference type="SMART" id="SM00387">
    <property type="entry name" value="HATPase_c"/>
    <property type="match status" value="1"/>
</dbReference>
<dbReference type="SUPFAM" id="SSF47384">
    <property type="entry name" value="Homodimeric domain of signal transducing histidine kinase"/>
    <property type="match status" value="1"/>
</dbReference>
<dbReference type="HOGENOM" id="CLU_000445_73_0_9"/>
<dbReference type="InterPro" id="IPR036097">
    <property type="entry name" value="HisK_dim/P_sf"/>
</dbReference>
<feature type="transmembrane region" description="Helical" evidence="16">
    <location>
        <begin position="423"/>
        <end position="449"/>
    </location>
</feature>
<dbReference type="InterPro" id="IPR003594">
    <property type="entry name" value="HATPase_dom"/>
</dbReference>
<dbReference type="AlphaFoldDB" id="C0CUL2"/>
<evidence type="ECO:0000256" key="2">
    <source>
        <dbReference type="ARBA" id="ARBA00004651"/>
    </source>
</evidence>
<feature type="transmembrane region" description="Helical" evidence="16">
    <location>
        <begin position="12"/>
        <end position="35"/>
    </location>
</feature>
<dbReference type="Proteomes" id="UP000004756">
    <property type="component" value="Unassembled WGS sequence"/>
</dbReference>
<evidence type="ECO:0000256" key="1">
    <source>
        <dbReference type="ARBA" id="ARBA00000085"/>
    </source>
</evidence>
<organism evidence="18 19">
    <name type="scientific">[Clostridium] asparagiforme DSM 15981</name>
    <dbReference type="NCBI Taxonomy" id="518636"/>
    <lineage>
        <taxon>Bacteria</taxon>
        <taxon>Bacillati</taxon>
        <taxon>Bacillota</taxon>
        <taxon>Clostridia</taxon>
        <taxon>Lachnospirales</taxon>
        <taxon>Lachnospiraceae</taxon>
        <taxon>Enterocloster</taxon>
    </lineage>
</organism>
<feature type="transmembrane region" description="Helical" evidence="16">
    <location>
        <begin position="461"/>
        <end position="481"/>
    </location>
</feature>
<keyword evidence="4" id="KW-1003">Cell membrane</keyword>
<feature type="transmembrane region" description="Helical" evidence="16">
    <location>
        <begin position="372"/>
        <end position="393"/>
    </location>
</feature>
<dbReference type="InterPro" id="IPR036890">
    <property type="entry name" value="HATPase_C_sf"/>
</dbReference>
<feature type="region of interest" description="Disordered" evidence="15">
    <location>
        <begin position="776"/>
        <end position="811"/>
    </location>
</feature>
<dbReference type="EC" id="2.7.13.3" evidence="3"/>
<dbReference type="InterPro" id="IPR050398">
    <property type="entry name" value="HssS/ArlS-like"/>
</dbReference>
<dbReference type="RefSeq" id="WP_007706853.1">
    <property type="nucleotide sequence ID" value="NZ_CP102272.1"/>
</dbReference>
<evidence type="ECO:0000256" key="15">
    <source>
        <dbReference type="SAM" id="MobiDB-lite"/>
    </source>
</evidence>
<dbReference type="Gene3D" id="1.10.287.130">
    <property type="match status" value="1"/>
</dbReference>
<keyword evidence="9 18" id="KW-0418">Kinase</keyword>
<evidence type="ECO:0000313" key="18">
    <source>
        <dbReference type="EMBL" id="EEG57212.1"/>
    </source>
</evidence>
<feature type="transmembrane region" description="Helical" evidence="16">
    <location>
        <begin position="332"/>
        <end position="352"/>
    </location>
</feature>
<dbReference type="InterPro" id="IPR003661">
    <property type="entry name" value="HisK_dim/P_dom"/>
</dbReference>
<dbReference type="Pfam" id="PF02518">
    <property type="entry name" value="HATPase_c"/>
    <property type="match status" value="1"/>
</dbReference>
<keyword evidence="14" id="KW-0175">Coiled coil</keyword>
<keyword evidence="19" id="KW-1185">Reference proteome</keyword>
<evidence type="ECO:0000256" key="13">
    <source>
        <dbReference type="ARBA" id="ARBA00023136"/>
    </source>
</evidence>
<protein>
    <recommendedName>
        <fullName evidence="3">histidine kinase</fullName>
        <ecNumber evidence="3">2.7.13.3</ecNumber>
    </recommendedName>
</protein>
<gene>
    <name evidence="18" type="ORF">CLOSTASPAR_00704</name>
</gene>
<keyword evidence="5" id="KW-0597">Phosphoprotein</keyword>
<dbReference type="PANTHER" id="PTHR45528">
    <property type="entry name" value="SENSOR HISTIDINE KINASE CPXA"/>
    <property type="match status" value="1"/>
</dbReference>
<dbReference type="Gene3D" id="3.30.565.10">
    <property type="entry name" value="Histidine kinase-like ATPase, C-terminal domain"/>
    <property type="match status" value="1"/>
</dbReference>
<keyword evidence="8" id="KW-0547">Nucleotide-binding</keyword>
<reference evidence="18 19" key="2">
    <citation type="submission" date="2009-02" db="EMBL/GenBank/DDBJ databases">
        <title>Draft genome sequence of Clostridium asparagiforme (DSM 15981).</title>
        <authorList>
            <person name="Sudarsanam P."/>
            <person name="Ley R."/>
            <person name="Guruge J."/>
            <person name="Turnbaugh P.J."/>
            <person name="Mahowald M."/>
            <person name="Liep D."/>
            <person name="Gordon J."/>
        </authorList>
    </citation>
    <scope>NUCLEOTIDE SEQUENCE [LARGE SCALE GENOMIC DNA]</scope>
    <source>
        <strain evidence="18 19">DSM 15981</strain>
    </source>
</reference>
<dbReference type="GO" id="GO:0005524">
    <property type="term" value="F:ATP binding"/>
    <property type="evidence" value="ECO:0007669"/>
    <property type="project" value="UniProtKB-KW"/>
</dbReference>
<evidence type="ECO:0000256" key="7">
    <source>
        <dbReference type="ARBA" id="ARBA00022692"/>
    </source>
</evidence>
<dbReference type="SUPFAM" id="SSF55874">
    <property type="entry name" value="ATPase domain of HSP90 chaperone/DNA topoisomerase II/histidine kinase"/>
    <property type="match status" value="1"/>
</dbReference>
<dbReference type="SMART" id="SM00388">
    <property type="entry name" value="HisKA"/>
    <property type="match status" value="1"/>
</dbReference>
<name>C0CUL2_9FIRM</name>
<reference evidence="18 19" key="1">
    <citation type="submission" date="2009-01" db="EMBL/GenBank/DDBJ databases">
        <authorList>
            <person name="Fulton L."/>
            <person name="Clifton S."/>
            <person name="Fulton B."/>
            <person name="Xu J."/>
            <person name="Minx P."/>
            <person name="Pepin K.H."/>
            <person name="Johnson M."/>
            <person name="Bhonagiri V."/>
            <person name="Nash W.E."/>
            <person name="Mardis E.R."/>
            <person name="Wilson R.K."/>
        </authorList>
    </citation>
    <scope>NUCLEOTIDE SEQUENCE [LARGE SCALE GENOMIC DNA]</scope>
    <source>
        <strain evidence="18 19">DSM 15981</strain>
    </source>
</reference>
<dbReference type="GO" id="GO:0005886">
    <property type="term" value="C:plasma membrane"/>
    <property type="evidence" value="ECO:0007669"/>
    <property type="project" value="UniProtKB-SubCell"/>
</dbReference>
<dbReference type="InterPro" id="IPR005467">
    <property type="entry name" value="His_kinase_dom"/>
</dbReference>
<dbReference type="GO" id="GO:0000155">
    <property type="term" value="F:phosphorelay sensor kinase activity"/>
    <property type="evidence" value="ECO:0007669"/>
    <property type="project" value="InterPro"/>
</dbReference>
<keyword evidence="7 16" id="KW-0812">Transmembrane</keyword>
<evidence type="ECO:0000256" key="11">
    <source>
        <dbReference type="ARBA" id="ARBA00022989"/>
    </source>
</evidence>
<dbReference type="CDD" id="cd00082">
    <property type="entry name" value="HisKA"/>
    <property type="match status" value="1"/>
</dbReference>
<evidence type="ECO:0000256" key="14">
    <source>
        <dbReference type="SAM" id="Coils"/>
    </source>
</evidence>
<evidence type="ECO:0000256" key="8">
    <source>
        <dbReference type="ARBA" id="ARBA00022741"/>
    </source>
</evidence>
<evidence type="ECO:0000256" key="3">
    <source>
        <dbReference type="ARBA" id="ARBA00012438"/>
    </source>
</evidence>
<dbReference type="PANTHER" id="PTHR45528:SF1">
    <property type="entry name" value="SENSOR HISTIDINE KINASE CPXA"/>
    <property type="match status" value="1"/>
</dbReference>
<comment type="catalytic activity">
    <reaction evidence="1">
        <text>ATP + protein L-histidine = ADP + protein N-phospho-L-histidine.</text>
        <dbReference type="EC" id="2.7.13.3"/>
    </reaction>
</comment>
<feature type="coiled-coil region" evidence="14">
    <location>
        <begin position="578"/>
        <end position="605"/>
    </location>
</feature>